<keyword evidence="3" id="KW-1185">Reference proteome</keyword>
<evidence type="ECO:0000313" key="2">
    <source>
        <dbReference type="EMBL" id="PWR21127.1"/>
    </source>
</evidence>
<dbReference type="EMBL" id="QGLE01000008">
    <property type="protein sequence ID" value="PWR21127.1"/>
    <property type="molecule type" value="Genomic_DNA"/>
</dbReference>
<dbReference type="InterPro" id="IPR007791">
    <property type="entry name" value="DjlA_N"/>
</dbReference>
<evidence type="ECO:0000259" key="1">
    <source>
        <dbReference type="Pfam" id="PF05099"/>
    </source>
</evidence>
<dbReference type="InterPro" id="IPR029024">
    <property type="entry name" value="TerB-like"/>
</dbReference>
<evidence type="ECO:0000313" key="3">
    <source>
        <dbReference type="Proteomes" id="UP000245461"/>
    </source>
</evidence>
<dbReference type="Proteomes" id="UP000245461">
    <property type="component" value="Unassembled WGS sequence"/>
</dbReference>
<dbReference type="RefSeq" id="WP_109906805.1">
    <property type="nucleotide sequence ID" value="NZ_QGLE01000008.1"/>
</dbReference>
<protein>
    <submittedName>
        <fullName evidence="2">Tellurite resistance protein TerB</fullName>
    </submittedName>
</protein>
<sequence>MTERISAQDALIWVMVCVAAADGKMTDAELHTIGEIVKTLPAFKGYDVNRLPDSARACGAMLHAPKGLEEVTKMIGAGLPPEAHDTAYALACELAAVDSKLEIYEARLLQIVRGGLKVDRLTAVAIERAVQARYRRI</sequence>
<name>A0A317E211_9PROT</name>
<comment type="caution">
    <text evidence="2">The sequence shown here is derived from an EMBL/GenBank/DDBJ whole genome shotgun (WGS) entry which is preliminary data.</text>
</comment>
<dbReference type="OrthoDB" id="8448017at2"/>
<reference evidence="2 3" key="1">
    <citation type="submission" date="2018-05" db="EMBL/GenBank/DDBJ databases">
        <title>Zavarzinia sp. HR-AS.</title>
        <authorList>
            <person name="Lee Y."/>
            <person name="Jeon C.O."/>
        </authorList>
    </citation>
    <scope>NUCLEOTIDE SEQUENCE [LARGE SCALE GENOMIC DNA]</scope>
    <source>
        <strain evidence="2 3">HR-AS</strain>
    </source>
</reference>
<organism evidence="2 3">
    <name type="scientific">Zavarzinia aquatilis</name>
    <dbReference type="NCBI Taxonomy" id="2211142"/>
    <lineage>
        <taxon>Bacteria</taxon>
        <taxon>Pseudomonadati</taxon>
        <taxon>Pseudomonadota</taxon>
        <taxon>Alphaproteobacteria</taxon>
        <taxon>Rhodospirillales</taxon>
        <taxon>Zavarziniaceae</taxon>
        <taxon>Zavarzinia</taxon>
    </lineage>
</organism>
<accession>A0A317E211</accession>
<proteinExistence type="predicted"/>
<feature type="domain" description="Co-chaperone DjlA N-terminal" evidence="1">
    <location>
        <begin position="9"/>
        <end position="120"/>
    </location>
</feature>
<dbReference type="Pfam" id="PF05099">
    <property type="entry name" value="TerB"/>
    <property type="match status" value="1"/>
</dbReference>
<dbReference type="CDD" id="cd07176">
    <property type="entry name" value="terB"/>
    <property type="match status" value="1"/>
</dbReference>
<dbReference type="AlphaFoldDB" id="A0A317E211"/>
<dbReference type="SUPFAM" id="SSF158682">
    <property type="entry name" value="TerB-like"/>
    <property type="match status" value="1"/>
</dbReference>
<gene>
    <name evidence="2" type="ORF">DKG74_14065</name>
</gene>
<dbReference type="Gene3D" id="1.10.3680.10">
    <property type="entry name" value="TerB-like"/>
    <property type="match status" value="1"/>
</dbReference>